<evidence type="ECO:0000259" key="2">
    <source>
        <dbReference type="PROSITE" id="PS50144"/>
    </source>
</evidence>
<gene>
    <name evidence="3" type="ORF">CAMP_LOCUS2428</name>
</gene>
<comment type="caution">
    <text evidence="3">The sequence shown here is derived from an EMBL/GenBank/DDBJ whole genome shotgun (WGS) entry which is preliminary data.</text>
</comment>
<dbReference type="PANTHER" id="PTHR22744">
    <property type="entry name" value="HELIX LOOP HELIX PROTEIN 21-RELATED"/>
    <property type="match status" value="1"/>
</dbReference>
<sequence length="293" mass="34248">MDENGRLSEEFVIDGLKWRIKIKTEVSGTTKYLCVFLRHEKDTADYLAEVSQHFTIFDKNGRRLMGSMSCDYYTKNSNEFGCSSILRWNGNGNGFGFDVNHWEKDFIRIECEFDYKLYDFSNNPAIFSDGVIKIGNDEIHINKGYYCAFSKFFIENFGKNNNTQITINDVKSDDMLMLLASLLPDPIHITSRNYDALMDMSEKFDVPMLIQKCDEHFKKHQCSNLLSRISYAEIPTPKKRRKTVVPEENAKIKELIGSLKRGKEFKWLFEQYAFKEFEDSTKLQIYKASTKFL</sequence>
<dbReference type="InterPro" id="IPR000210">
    <property type="entry name" value="BTB/POZ_dom"/>
</dbReference>
<keyword evidence="4" id="KW-1185">Reference proteome</keyword>
<evidence type="ECO:0000313" key="3">
    <source>
        <dbReference type="EMBL" id="CAI5439791.1"/>
    </source>
</evidence>
<dbReference type="Pfam" id="PF00651">
    <property type="entry name" value="BTB"/>
    <property type="match status" value="1"/>
</dbReference>
<dbReference type="AlphaFoldDB" id="A0A9P1MUZ0"/>
<dbReference type="SUPFAM" id="SSF49599">
    <property type="entry name" value="TRAF domain-like"/>
    <property type="match status" value="1"/>
</dbReference>
<dbReference type="CDD" id="cd00121">
    <property type="entry name" value="MATH"/>
    <property type="match status" value="1"/>
</dbReference>
<dbReference type="Proteomes" id="UP001152747">
    <property type="component" value="Unassembled WGS sequence"/>
</dbReference>
<dbReference type="PANTHER" id="PTHR22744:SF14">
    <property type="entry name" value="BTB DOMAIN-CONTAINING PROTEIN-RELATED"/>
    <property type="match status" value="1"/>
</dbReference>
<feature type="domain" description="BTB" evidence="1">
    <location>
        <begin position="128"/>
        <end position="191"/>
    </location>
</feature>
<dbReference type="SMART" id="SM00225">
    <property type="entry name" value="BTB"/>
    <property type="match status" value="1"/>
</dbReference>
<dbReference type="Gene3D" id="2.60.210.10">
    <property type="entry name" value="Apoptosis, Tumor Necrosis Factor Receptor Associated Protein 2, Chain A"/>
    <property type="match status" value="1"/>
</dbReference>
<dbReference type="InterPro" id="IPR008974">
    <property type="entry name" value="TRAF-like"/>
</dbReference>
<reference evidence="3" key="1">
    <citation type="submission" date="2022-11" db="EMBL/GenBank/DDBJ databases">
        <authorList>
            <person name="Kikuchi T."/>
        </authorList>
    </citation>
    <scope>NUCLEOTIDE SEQUENCE</scope>
    <source>
        <strain evidence="3">PS1010</strain>
    </source>
</reference>
<proteinExistence type="predicted"/>
<dbReference type="SUPFAM" id="SSF54695">
    <property type="entry name" value="POZ domain"/>
    <property type="match status" value="1"/>
</dbReference>
<feature type="domain" description="MATH" evidence="2">
    <location>
        <begin position="1"/>
        <end position="113"/>
    </location>
</feature>
<evidence type="ECO:0008006" key="5">
    <source>
        <dbReference type="Google" id="ProtNLM"/>
    </source>
</evidence>
<evidence type="ECO:0000259" key="1">
    <source>
        <dbReference type="PROSITE" id="PS50097"/>
    </source>
</evidence>
<dbReference type="Pfam" id="PF00917">
    <property type="entry name" value="MATH"/>
    <property type="match status" value="1"/>
</dbReference>
<dbReference type="EMBL" id="CANHGI010000001">
    <property type="protein sequence ID" value="CAI5439791.1"/>
    <property type="molecule type" value="Genomic_DNA"/>
</dbReference>
<organism evidence="3 4">
    <name type="scientific">Caenorhabditis angaria</name>
    <dbReference type="NCBI Taxonomy" id="860376"/>
    <lineage>
        <taxon>Eukaryota</taxon>
        <taxon>Metazoa</taxon>
        <taxon>Ecdysozoa</taxon>
        <taxon>Nematoda</taxon>
        <taxon>Chromadorea</taxon>
        <taxon>Rhabditida</taxon>
        <taxon>Rhabditina</taxon>
        <taxon>Rhabditomorpha</taxon>
        <taxon>Rhabditoidea</taxon>
        <taxon>Rhabditidae</taxon>
        <taxon>Peloderinae</taxon>
        <taxon>Caenorhabditis</taxon>
    </lineage>
</organism>
<name>A0A9P1MUZ0_9PELO</name>
<dbReference type="PROSITE" id="PS50144">
    <property type="entry name" value="MATH"/>
    <property type="match status" value="1"/>
</dbReference>
<dbReference type="PROSITE" id="PS50097">
    <property type="entry name" value="BTB"/>
    <property type="match status" value="1"/>
</dbReference>
<dbReference type="Gene3D" id="3.30.710.10">
    <property type="entry name" value="Potassium Channel Kv1.1, Chain A"/>
    <property type="match status" value="1"/>
</dbReference>
<dbReference type="InterPro" id="IPR002083">
    <property type="entry name" value="MATH/TRAF_dom"/>
</dbReference>
<accession>A0A9P1MUZ0</accession>
<protein>
    <recommendedName>
        <fullName evidence="5">BTB domain-containing protein</fullName>
    </recommendedName>
</protein>
<evidence type="ECO:0000313" key="4">
    <source>
        <dbReference type="Proteomes" id="UP001152747"/>
    </source>
</evidence>
<dbReference type="InterPro" id="IPR011333">
    <property type="entry name" value="SKP1/BTB/POZ_sf"/>
</dbReference>